<dbReference type="SUPFAM" id="SSF82708">
    <property type="entry name" value="R3H domain"/>
    <property type="match status" value="1"/>
</dbReference>
<feature type="region of interest" description="Disordered" evidence="1">
    <location>
        <begin position="161"/>
        <end position="190"/>
    </location>
</feature>
<dbReference type="Pfam" id="PF12752">
    <property type="entry name" value="SUZ"/>
    <property type="match status" value="1"/>
</dbReference>
<gene>
    <name evidence="3" type="primary">R3HDM2</name>
    <name evidence="3" type="ORF">BGZ99_001964</name>
</gene>
<dbReference type="InterPro" id="IPR051937">
    <property type="entry name" value="R3H_domain_containing"/>
</dbReference>
<proteinExistence type="predicted"/>
<organism evidence="3 4">
    <name type="scientific">Dissophora globulifera</name>
    <dbReference type="NCBI Taxonomy" id="979702"/>
    <lineage>
        <taxon>Eukaryota</taxon>
        <taxon>Fungi</taxon>
        <taxon>Fungi incertae sedis</taxon>
        <taxon>Mucoromycota</taxon>
        <taxon>Mortierellomycotina</taxon>
        <taxon>Mortierellomycetes</taxon>
        <taxon>Mortierellales</taxon>
        <taxon>Mortierellaceae</taxon>
        <taxon>Dissophora</taxon>
    </lineage>
</organism>
<evidence type="ECO:0000256" key="1">
    <source>
        <dbReference type="SAM" id="MobiDB-lite"/>
    </source>
</evidence>
<reference evidence="3" key="1">
    <citation type="journal article" date="2020" name="Fungal Divers.">
        <title>Resolving the Mortierellaceae phylogeny through synthesis of multi-gene phylogenetics and phylogenomics.</title>
        <authorList>
            <person name="Vandepol N."/>
            <person name="Liber J."/>
            <person name="Desiro A."/>
            <person name="Na H."/>
            <person name="Kennedy M."/>
            <person name="Barry K."/>
            <person name="Grigoriev I.V."/>
            <person name="Miller A.N."/>
            <person name="O'Donnell K."/>
            <person name="Stajich J.E."/>
            <person name="Bonito G."/>
        </authorList>
    </citation>
    <scope>NUCLEOTIDE SEQUENCE</scope>
    <source>
        <strain evidence="3">REB-010B</strain>
    </source>
</reference>
<dbReference type="OrthoDB" id="278430at2759"/>
<accession>A0A9P6QX99</accession>
<dbReference type="CDD" id="cd02642">
    <property type="entry name" value="R3H_encore_like"/>
    <property type="match status" value="1"/>
</dbReference>
<sequence>MVTVTHECCTNHDADLRDPGASSSPPVSRGYEGEEGVLDEALVIALKNQRDRQFLLKLDRELCSFLMNKSQDRLELPWGNSYYRMMIHRSAIYFQLARKVEPLLKKIILSKTECSAIPTLRFSDLVEEEPEEEMDDQERQASKAAVDESPVQPVVRVLKRCPTRPDSPYDAHTSSSSSLQGRRAMSIEQREHAYAEARARIFCEKDADRASGCLEEEGEEEREGDEAAAIEVTQQLDELGLGLGVRVARRLDSIPMASSPTPSSSSSSSSSSDILRSKGPEGDHLWLLLFVIAGTRELCLTSLTTIHDVLRATRLPIITIINNRARRTRPRMPTILITDIDTQSARDPTVHRVKELTCLSVHAKQHLGTRITLANPTAAILCSSSSSSSNIEDMVLI</sequence>
<dbReference type="InterPro" id="IPR036867">
    <property type="entry name" value="R3H_dom_sf"/>
</dbReference>
<feature type="region of interest" description="Disordered" evidence="1">
    <location>
        <begin position="128"/>
        <end position="149"/>
    </location>
</feature>
<name>A0A9P6QX99_9FUNG</name>
<dbReference type="Gene3D" id="3.30.1370.50">
    <property type="entry name" value="R3H-like domain"/>
    <property type="match status" value="1"/>
</dbReference>
<dbReference type="EMBL" id="JAAAIP010001531">
    <property type="protein sequence ID" value="KAG0305876.1"/>
    <property type="molecule type" value="Genomic_DNA"/>
</dbReference>
<keyword evidence="4" id="KW-1185">Reference proteome</keyword>
<comment type="caution">
    <text evidence="3">The sequence shown here is derived from an EMBL/GenBank/DDBJ whole genome shotgun (WGS) entry which is preliminary data.</text>
</comment>
<dbReference type="AlphaFoldDB" id="A0A9P6QX99"/>
<protein>
    <submittedName>
        <fullName evidence="3">R3H domain-containing protein 2</fullName>
    </submittedName>
</protein>
<dbReference type="GO" id="GO:0003676">
    <property type="term" value="F:nucleic acid binding"/>
    <property type="evidence" value="ECO:0007669"/>
    <property type="project" value="InterPro"/>
</dbReference>
<feature type="region of interest" description="Disordered" evidence="1">
    <location>
        <begin position="1"/>
        <end position="30"/>
    </location>
</feature>
<dbReference type="PANTHER" id="PTHR15672:SF8">
    <property type="entry name" value="PROTEIN ENCORE"/>
    <property type="match status" value="1"/>
</dbReference>
<evidence type="ECO:0000313" key="3">
    <source>
        <dbReference type="EMBL" id="KAG0305876.1"/>
    </source>
</evidence>
<evidence type="ECO:0000259" key="2">
    <source>
        <dbReference type="PROSITE" id="PS51673"/>
    </source>
</evidence>
<feature type="compositionally biased region" description="Low complexity" evidence="1">
    <location>
        <begin position="258"/>
        <end position="272"/>
    </location>
</feature>
<dbReference type="PANTHER" id="PTHR15672">
    <property type="entry name" value="CAMP-REGULATED PHOSPHOPROTEIN 21 RELATED R3H DOMAIN CONTAINING PROTEIN"/>
    <property type="match status" value="1"/>
</dbReference>
<evidence type="ECO:0000313" key="4">
    <source>
        <dbReference type="Proteomes" id="UP000738325"/>
    </source>
</evidence>
<feature type="compositionally biased region" description="Basic and acidic residues" evidence="1">
    <location>
        <begin position="9"/>
        <end position="18"/>
    </location>
</feature>
<dbReference type="Proteomes" id="UP000738325">
    <property type="component" value="Unassembled WGS sequence"/>
</dbReference>
<dbReference type="PROSITE" id="PS51673">
    <property type="entry name" value="SUZ"/>
    <property type="match status" value="1"/>
</dbReference>
<feature type="region of interest" description="Disordered" evidence="1">
    <location>
        <begin position="254"/>
        <end position="276"/>
    </location>
</feature>
<feature type="domain" description="SUZ" evidence="2">
    <location>
        <begin position="116"/>
        <end position="206"/>
    </location>
</feature>
<dbReference type="InterPro" id="IPR024771">
    <property type="entry name" value="SUZ"/>
</dbReference>